<name>A0A5B7IKM3_PORTR</name>
<evidence type="ECO:0000313" key="1">
    <source>
        <dbReference type="EMBL" id="MPC82479.1"/>
    </source>
</evidence>
<dbReference type="AlphaFoldDB" id="A0A5B7IKM3"/>
<accession>A0A5B7IKM3</accession>
<sequence>MSPFTYLCTVLSLTPSSKEGSWPQVPCCVCKGCPQAVFE</sequence>
<comment type="caution">
    <text evidence="1">The sequence shown here is derived from an EMBL/GenBank/DDBJ whole genome shotgun (WGS) entry which is preliminary data.</text>
</comment>
<proteinExistence type="predicted"/>
<organism evidence="1 2">
    <name type="scientific">Portunus trituberculatus</name>
    <name type="common">Swimming crab</name>
    <name type="synonym">Neptunus trituberculatus</name>
    <dbReference type="NCBI Taxonomy" id="210409"/>
    <lineage>
        <taxon>Eukaryota</taxon>
        <taxon>Metazoa</taxon>
        <taxon>Ecdysozoa</taxon>
        <taxon>Arthropoda</taxon>
        <taxon>Crustacea</taxon>
        <taxon>Multicrustacea</taxon>
        <taxon>Malacostraca</taxon>
        <taxon>Eumalacostraca</taxon>
        <taxon>Eucarida</taxon>
        <taxon>Decapoda</taxon>
        <taxon>Pleocyemata</taxon>
        <taxon>Brachyura</taxon>
        <taxon>Eubrachyura</taxon>
        <taxon>Portunoidea</taxon>
        <taxon>Portunidae</taxon>
        <taxon>Portuninae</taxon>
        <taxon>Portunus</taxon>
    </lineage>
</organism>
<evidence type="ECO:0000313" key="2">
    <source>
        <dbReference type="Proteomes" id="UP000324222"/>
    </source>
</evidence>
<reference evidence="1 2" key="1">
    <citation type="submission" date="2019-05" db="EMBL/GenBank/DDBJ databases">
        <title>Another draft genome of Portunus trituberculatus and its Hox gene families provides insights of decapod evolution.</title>
        <authorList>
            <person name="Jeong J.-H."/>
            <person name="Song I."/>
            <person name="Kim S."/>
            <person name="Choi T."/>
            <person name="Kim D."/>
            <person name="Ryu S."/>
            <person name="Kim W."/>
        </authorList>
    </citation>
    <scope>NUCLEOTIDE SEQUENCE [LARGE SCALE GENOMIC DNA]</scope>
    <source>
        <tissue evidence="1">Muscle</tissue>
    </source>
</reference>
<dbReference type="Proteomes" id="UP000324222">
    <property type="component" value="Unassembled WGS sequence"/>
</dbReference>
<gene>
    <name evidence="1" type="ORF">E2C01_077148</name>
</gene>
<dbReference type="EMBL" id="VSRR010059883">
    <property type="protein sequence ID" value="MPC82479.1"/>
    <property type="molecule type" value="Genomic_DNA"/>
</dbReference>
<keyword evidence="2" id="KW-1185">Reference proteome</keyword>
<protein>
    <submittedName>
        <fullName evidence="1">Uncharacterized protein</fullName>
    </submittedName>
</protein>